<dbReference type="AlphaFoldDB" id="A0A158EJA7"/>
<dbReference type="SUPFAM" id="SSF55729">
    <property type="entry name" value="Acyl-CoA N-acyltransferases (Nat)"/>
    <property type="match status" value="1"/>
</dbReference>
<dbReference type="Gene3D" id="3.40.630.30">
    <property type="match status" value="1"/>
</dbReference>
<dbReference type="GO" id="GO:0016747">
    <property type="term" value="F:acyltransferase activity, transferring groups other than amino-acyl groups"/>
    <property type="evidence" value="ECO:0007669"/>
    <property type="project" value="InterPro"/>
</dbReference>
<dbReference type="PANTHER" id="PTHR43420">
    <property type="entry name" value="ACETYLTRANSFERASE"/>
    <property type="match status" value="1"/>
</dbReference>
<evidence type="ECO:0000256" key="1">
    <source>
        <dbReference type="ARBA" id="ARBA00022679"/>
    </source>
</evidence>
<reference evidence="4" key="1">
    <citation type="submission" date="2016-01" db="EMBL/GenBank/DDBJ databases">
        <authorList>
            <person name="Peeters C."/>
        </authorList>
    </citation>
    <scope>NUCLEOTIDE SEQUENCE</scope>
    <source>
        <strain evidence="4">LMG 29321</strain>
    </source>
</reference>
<dbReference type="Pfam" id="PF00583">
    <property type="entry name" value="Acetyltransf_1"/>
    <property type="match status" value="1"/>
</dbReference>
<gene>
    <name evidence="4" type="ORF">AWB78_08305</name>
</gene>
<keyword evidence="2" id="KW-0012">Acyltransferase</keyword>
<proteinExistence type="predicted"/>
<sequence length="87" mass="9814">MLCVREDMRGQGIGRALLEQGITWAQQSLGLMRLELHVWADNWRAINLYQSLGFLQEGTHPAFGFREGAYVTAISMGKVFSSVEKIQ</sequence>
<accession>A0A158EJA7</accession>
<evidence type="ECO:0000259" key="3">
    <source>
        <dbReference type="PROSITE" id="PS51186"/>
    </source>
</evidence>
<evidence type="ECO:0000313" key="5">
    <source>
        <dbReference type="Proteomes" id="UP000071859"/>
    </source>
</evidence>
<keyword evidence="1" id="KW-0808">Transferase</keyword>
<keyword evidence="5" id="KW-1185">Reference proteome</keyword>
<dbReference type="PANTHER" id="PTHR43420:SF47">
    <property type="entry name" value="N-ACETYLTRANSFERASE DOMAIN-CONTAINING PROTEIN"/>
    <property type="match status" value="1"/>
</dbReference>
<dbReference type="InterPro" id="IPR000182">
    <property type="entry name" value="GNAT_dom"/>
</dbReference>
<evidence type="ECO:0000256" key="2">
    <source>
        <dbReference type="ARBA" id="ARBA00023315"/>
    </source>
</evidence>
<name>A0A158EJA7_9BURK</name>
<dbReference type="InterPro" id="IPR050680">
    <property type="entry name" value="YpeA/RimI_acetyltransf"/>
</dbReference>
<dbReference type="EMBL" id="FCOX02000144">
    <property type="protein sequence ID" value="SAL06894.1"/>
    <property type="molecule type" value="Genomic_DNA"/>
</dbReference>
<organism evidence="4 5">
    <name type="scientific">Caballeronia calidae</name>
    <dbReference type="NCBI Taxonomy" id="1777139"/>
    <lineage>
        <taxon>Bacteria</taxon>
        <taxon>Pseudomonadati</taxon>
        <taxon>Pseudomonadota</taxon>
        <taxon>Betaproteobacteria</taxon>
        <taxon>Burkholderiales</taxon>
        <taxon>Burkholderiaceae</taxon>
        <taxon>Caballeronia</taxon>
    </lineage>
</organism>
<protein>
    <submittedName>
        <fullName evidence="4">Acetyltransferase (GNAT) family protein</fullName>
    </submittedName>
</protein>
<evidence type="ECO:0000313" key="4">
    <source>
        <dbReference type="EMBL" id="SAL06894.1"/>
    </source>
</evidence>
<dbReference type="Proteomes" id="UP000071859">
    <property type="component" value="Unassembled WGS sequence"/>
</dbReference>
<dbReference type="PROSITE" id="PS51186">
    <property type="entry name" value="GNAT"/>
    <property type="match status" value="1"/>
</dbReference>
<dbReference type="CDD" id="cd04301">
    <property type="entry name" value="NAT_SF"/>
    <property type="match status" value="1"/>
</dbReference>
<comment type="caution">
    <text evidence="4">The sequence shown here is derived from an EMBL/GenBank/DDBJ whole genome shotgun (WGS) entry which is preliminary data.</text>
</comment>
<feature type="domain" description="N-acetyltransferase" evidence="3">
    <location>
        <begin position="1"/>
        <end position="81"/>
    </location>
</feature>
<dbReference type="InterPro" id="IPR016181">
    <property type="entry name" value="Acyl_CoA_acyltransferase"/>
</dbReference>